<feature type="transmembrane region" description="Helical" evidence="1">
    <location>
        <begin position="116"/>
        <end position="135"/>
    </location>
</feature>
<dbReference type="RefSeq" id="WP_173083112.1">
    <property type="nucleotide sequence ID" value="NZ_BLTE01000006.1"/>
</dbReference>
<reference evidence="2 3" key="2">
    <citation type="submission" date="2020-05" db="EMBL/GenBank/DDBJ databases">
        <title>Draft genome sequence of Desulfovibrio sp. strainFSS-1.</title>
        <authorList>
            <person name="Shimoshige H."/>
            <person name="Kobayashi H."/>
            <person name="Maekawa T."/>
        </authorList>
    </citation>
    <scope>NUCLEOTIDE SEQUENCE [LARGE SCALE GENOMIC DNA]</scope>
    <source>
        <strain evidence="2 3">SIID29052-01</strain>
    </source>
</reference>
<evidence type="ECO:0000313" key="3">
    <source>
        <dbReference type="Proteomes" id="UP000494245"/>
    </source>
</evidence>
<gene>
    <name evidence="2" type="ORF">NNJEOMEG_01590</name>
</gene>
<dbReference type="Proteomes" id="UP000494245">
    <property type="component" value="Unassembled WGS sequence"/>
</dbReference>
<organism evidence="2 3">
    <name type="scientific">Fundidesulfovibrio magnetotacticus</name>
    <dbReference type="NCBI Taxonomy" id="2730080"/>
    <lineage>
        <taxon>Bacteria</taxon>
        <taxon>Pseudomonadati</taxon>
        <taxon>Thermodesulfobacteriota</taxon>
        <taxon>Desulfovibrionia</taxon>
        <taxon>Desulfovibrionales</taxon>
        <taxon>Desulfovibrionaceae</taxon>
        <taxon>Fundidesulfovibrio</taxon>
    </lineage>
</organism>
<dbReference type="EMBL" id="BLTE01000006">
    <property type="protein sequence ID" value="GFK93756.1"/>
    <property type="molecule type" value="Genomic_DNA"/>
</dbReference>
<dbReference type="AlphaFoldDB" id="A0A6V8LVA9"/>
<accession>A0A6V8LVA9</accession>
<proteinExistence type="predicted"/>
<comment type="caution">
    <text evidence="2">The sequence shown here is derived from an EMBL/GenBank/DDBJ whole genome shotgun (WGS) entry which is preliminary data.</text>
</comment>
<evidence type="ECO:0000313" key="2">
    <source>
        <dbReference type="EMBL" id="GFK93756.1"/>
    </source>
</evidence>
<keyword evidence="1" id="KW-0812">Transmembrane</keyword>
<sequence>MFSDHLRWIKCALSALLLAGIVLAGADGPPGERSLARCLDQPSDCDGALLYINQAVVAAVGPEGFRLATRKGPVQVEGRWPEVETGSIVDLAAAFRPPNRLDPSLVHVHLDRAFKVWGSLAAAVVACGIFLQALARALRAKP</sequence>
<reference evidence="2 3" key="1">
    <citation type="submission" date="2020-04" db="EMBL/GenBank/DDBJ databases">
        <authorList>
            <consortium name="Desulfovibrio sp. FSS-1 genome sequencing consortium"/>
            <person name="Shimoshige H."/>
            <person name="Kobayashi H."/>
            <person name="Maekawa T."/>
        </authorList>
    </citation>
    <scope>NUCLEOTIDE SEQUENCE [LARGE SCALE GENOMIC DNA]</scope>
    <source>
        <strain evidence="2 3">SIID29052-01</strain>
    </source>
</reference>
<protein>
    <submittedName>
        <fullName evidence="2">Uncharacterized protein</fullName>
    </submittedName>
</protein>
<keyword evidence="3" id="KW-1185">Reference proteome</keyword>
<name>A0A6V8LVA9_9BACT</name>
<evidence type="ECO:0000256" key="1">
    <source>
        <dbReference type="SAM" id="Phobius"/>
    </source>
</evidence>
<keyword evidence="1" id="KW-0472">Membrane</keyword>
<keyword evidence="1" id="KW-1133">Transmembrane helix</keyword>